<feature type="domain" description="HTH psq-type" evidence="5">
    <location>
        <begin position="1"/>
        <end position="53"/>
    </location>
</feature>
<dbReference type="InterPro" id="IPR007889">
    <property type="entry name" value="HTH_Psq"/>
</dbReference>
<dbReference type="EMBL" id="CARXXK010001184">
    <property type="protein sequence ID" value="CAI6374258.1"/>
    <property type="molecule type" value="Genomic_DNA"/>
</dbReference>
<feature type="domain" description="HTH CENPB-type" evidence="6">
    <location>
        <begin position="64"/>
        <end position="135"/>
    </location>
</feature>
<gene>
    <name evidence="7" type="ORF">MEUPH1_LOCUS27899</name>
    <name evidence="8" type="ORF">MEUPH1_LOCUS27900</name>
</gene>
<dbReference type="PANTHER" id="PTHR19303:SF73">
    <property type="entry name" value="PROTEIN PDC2"/>
    <property type="match status" value="1"/>
</dbReference>
<name>A0AAV0Y2P0_9HEMI</name>
<sequence length="194" mass="22319">MSLKRKQMSIDLKTKQLILVEVEKGTLPKTKIAEKFGIPKSTLSTIIKNKDKIDEAVALGSTNSTKRLRKPMLEDVEKELLKWFKKARDSNIPLSGALVREKAKEICTSNGVEHMACSDGWLWRFQKRYNISCHVLSGEANKVADEDVNKWLQGFVKVRQSYSENDIFNIDETGVFYNLLPDRSLDFKKRLHIF</sequence>
<dbReference type="InterPro" id="IPR009057">
    <property type="entry name" value="Homeodomain-like_sf"/>
</dbReference>
<dbReference type="PANTHER" id="PTHR19303">
    <property type="entry name" value="TRANSPOSON"/>
    <property type="match status" value="1"/>
</dbReference>
<dbReference type="Pfam" id="PF04218">
    <property type="entry name" value="CENP-B_N"/>
    <property type="match status" value="1"/>
</dbReference>
<accession>A0AAV0Y2P0</accession>
<dbReference type="Gene3D" id="1.10.10.60">
    <property type="entry name" value="Homeodomain-like"/>
    <property type="match status" value="2"/>
</dbReference>
<proteinExistence type="predicted"/>
<dbReference type="AlphaFoldDB" id="A0AAV0Y2P0"/>
<reference evidence="7 9" key="1">
    <citation type="submission" date="2023-01" db="EMBL/GenBank/DDBJ databases">
        <authorList>
            <person name="Whitehead M."/>
        </authorList>
    </citation>
    <scope>NUCLEOTIDE SEQUENCE [LARGE SCALE GENOMIC DNA]</scope>
</reference>
<dbReference type="SUPFAM" id="SSF46689">
    <property type="entry name" value="Homeodomain-like"/>
    <property type="match status" value="2"/>
</dbReference>
<comment type="caution">
    <text evidence="7">The sequence shown here is derived from an EMBL/GenBank/DDBJ whole genome shotgun (WGS) entry which is preliminary data.</text>
</comment>
<feature type="DNA-binding region" description="H-T-H motif" evidence="4">
    <location>
        <begin position="29"/>
        <end position="49"/>
    </location>
</feature>
<dbReference type="Proteomes" id="UP001160148">
    <property type="component" value="Unassembled WGS sequence"/>
</dbReference>
<keyword evidence="2 4" id="KW-0238">DNA-binding</keyword>
<dbReference type="EMBL" id="CARXXK010001184">
    <property type="protein sequence ID" value="CAI6374257.1"/>
    <property type="molecule type" value="Genomic_DNA"/>
</dbReference>
<evidence type="ECO:0008006" key="10">
    <source>
        <dbReference type="Google" id="ProtNLM"/>
    </source>
</evidence>
<evidence type="ECO:0000259" key="5">
    <source>
        <dbReference type="PROSITE" id="PS50960"/>
    </source>
</evidence>
<keyword evidence="9" id="KW-1185">Reference proteome</keyword>
<dbReference type="PROSITE" id="PS51253">
    <property type="entry name" value="HTH_CENPB"/>
    <property type="match status" value="1"/>
</dbReference>
<evidence type="ECO:0000256" key="2">
    <source>
        <dbReference type="ARBA" id="ARBA00023125"/>
    </source>
</evidence>
<evidence type="ECO:0000256" key="4">
    <source>
        <dbReference type="PROSITE-ProRule" id="PRU00320"/>
    </source>
</evidence>
<keyword evidence="3 4" id="KW-0539">Nucleus</keyword>
<dbReference type="SMART" id="SM00674">
    <property type="entry name" value="CENPB"/>
    <property type="match status" value="1"/>
</dbReference>
<evidence type="ECO:0000313" key="8">
    <source>
        <dbReference type="EMBL" id="CAI6374258.1"/>
    </source>
</evidence>
<dbReference type="GO" id="GO:0005634">
    <property type="term" value="C:nucleus"/>
    <property type="evidence" value="ECO:0007669"/>
    <property type="project" value="UniProtKB-SubCell"/>
</dbReference>
<protein>
    <recommendedName>
        <fullName evidence="10">Tigger transposable element-derived protein 4</fullName>
    </recommendedName>
</protein>
<dbReference type="Pfam" id="PF03221">
    <property type="entry name" value="HTH_Tnp_Tc5"/>
    <property type="match status" value="1"/>
</dbReference>
<comment type="subcellular location">
    <subcellularLocation>
        <location evidence="1 4">Nucleus</location>
    </subcellularLocation>
</comment>
<evidence type="ECO:0000256" key="1">
    <source>
        <dbReference type="ARBA" id="ARBA00004123"/>
    </source>
</evidence>
<dbReference type="PROSITE" id="PS50960">
    <property type="entry name" value="HTH_PSQ"/>
    <property type="match status" value="1"/>
</dbReference>
<evidence type="ECO:0000313" key="7">
    <source>
        <dbReference type="EMBL" id="CAI6374257.1"/>
    </source>
</evidence>
<organism evidence="7 9">
    <name type="scientific">Macrosiphum euphorbiae</name>
    <name type="common">potato aphid</name>
    <dbReference type="NCBI Taxonomy" id="13131"/>
    <lineage>
        <taxon>Eukaryota</taxon>
        <taxon>Metazoa</taxon>
        <taxon>Ecdysozoa</taxon>
        <taxon>Arthropoda</taxon>
        <taxon>Hexapoda</taxon>
        <taxon>Insecta</taxon>
        <taxon>Pterygota</taxon>
        <taxon>Neoptera</taxon>
        <taxon>Paraneoptera</taxon>
        <taxon>Hemiptera</taxon>
        <taxon>Sternorrhyncha</taxon>
        <taxon>Aphidomorpha</taxon>
        <taxon>Aphidoidea</taxon>
        <taxon>Aphididae</taxon>
        <taxon>Macrosiphini</taxon>
        <taxon>Macrosiphum</taxon>
    </lineage>
</organism>
<evidence type="ECO:0000313" key="9">
    <source>
        <dbReference type="Proteomes" id="UP001160148"/>
    </source>
</evidence>
<dbReference type="InterPro" id="IPR050863">
    <property type="entry name" value="CenT-Element_Derived"/>
</dbReference>
<evidence type="ECO:0000256" key="3">
    <source>
        <dbReference type="ARBA" id="ARBA00023242"/>
    </source>
</evidence>
<evidence type="ECO:0000259" key="6">
    <source>
        <dbReference type="PROSITE" id="PS51253"/>
    </source>
</evidence>
<dbReference type="InterPro" id="IPR006600">
    <property type="entry name" value="HTH_CenpB_DNA-bd_dom"/>
</dbReference>
<dbReference type="GO" id="GO:0003677">
    <property type="term" value="F:DNA binding"/>
    <property type="evidence" value="ECO:0007669"/>
    <property type="project" value="UniProtKB-UniRule"/>
</dbReference>